<dbReference type="EMBL" id="JAEDXU010000013">
    <property type="protein sequence ID" value="MBP1048156.1"/>
    <property type="molecule type" value="Genomic_DNA"/>
</dbReference>
<dbReference type="RefSeq" id="WP_209558925.1">
    <property type="nucleotide sequence ID" value="NZ_JAEDXU010000013.1"/>
</dbReference>
<gene>
    <name evidence="1" type="ORF">I6N96_17830</name>
</gene>
<evidence type="ECO:0000313" key="1">
    <source>
        <dbReference type="EMBL" id="MBP1048156.1"/>
    </source>
</evidence>
<evidence type="ECO:0000313" key="2">
    <source>
        <dbReference type="Proteomes" id="UP000673375"/>
    </source>
</evidence>
<name>A0ABS4CNJ6_9ENTE</name>
<reference evidence="1 2" key="1">
    <citation type="submission" date="2020-12" db="EMBL/GenBank/DDBJ databases">
        <title>Vagococcus allomyrinae sp. nov. and Enterococcus lavae sp. nov., isolated from the larvae of Allomyrina dichotoma.</title>
        <authorList>
            <person name="Lee S.D."/>
        </authorList>
    </citation>
    <scope>NUCLEOTIDE SEQUENCE [LARGE SCALE GENOMIC DNA]</scope>
    <source>
        <strain evidence="1 2">BWM-S5</strain>
    </source>
</reference>
<proteinExistence type="predicted"/>
<organism evidence="1 2">
    <name type="scientific">Enterococcus larvae</name>
    <dbReference type="NCBI Taxonomy" id="2794352"/>
    <lineage>
        <taxon>Bacteria</taxon>
        <taxon>Bacillati</taxon>
        <taxon>Bacillota</taxon>
        <taxon>Bacilli</taxon>
        <taxon>Lactobacillales</taxon>
        <taxon>Enterococcaceae</taxon>
        <taxon>Enterococcus</taxon>
    </lineage>
</organism>
<comment type="caution">
    <text evidence="1">The sequence shown here is derived from an EMBL/GenBank/DDBJ whole genome shotgun (WGS) entry which is preliminary data.</text>
</comment>
<keyword evidence="2" id="KW-1185">Reference proteome</keyword>
<sequence length="45" mass="5233">MKIRYNKIAGASVLAKGNLDREWQLSIQGFIIWLAPVMKCLFYFV</sequence>
<accession>A0ABS4CNJ6</accession>
<protein>
    <submittedName>
        <fullName evidence="1">Uncharacterized protein</fullName>
    </submittedName>
</protein>
<dbReference type="Proteomes" id="UP000673375">
    <property type="component" value="Unassembled WGS sequence"/>
</dbReference>